<protein>
    <submittedName>
        <fullName evidence="2">Uncharacterized protein</fullName>
    </submittedName>
</protein>
<name>A0A3N0XTY1_ANAGA</name>
<evidence type="ECO:0000313" key="3">
    <source>
        <dbReference type="Proteomes" id="UP000281406"/>
    </source>
</evidence>
<keyword evidence="3" id="KW-1185">Reference proteome</keyword>
<organism evidence="2 3">
    <name type="scientific">Anabarilius grahami</name>
    <name type="common">Kanglang fish</name>
    <name type="synonym">Barilius grahami</name>
    <dbReference type="NCBI Taxonomy" id="495550"/>
    <lineage>
        <taxon>Eukaryota</taxon>
        <taxon>Metazoa</taxon>
        <taxon>Chordata</taxon>
        <taxon>Craniata</taxon>
        <taxon>Vertebrata</taxon>
        <taxon>Euteleostomi</taxon>
        <taxon>Actinopterygii</taxon>
        <taxon>Neopterygii</taxon>
        <taxon>Teleostei</taxon>
        <taxon>Ostariophysi</taxon>
        <taxon>Cypriniformes</taxon>
        <taxon>Xenocyprididae</taxon>
        <taxon>Xenocypridinae</taxon>
        <taxon>Xenocypridinae incertae sedis</taxon>
        <taxon>Anabarilius</taxon>
    </lineage>
</organism>
<dbReference type="AlphaFoldDB" id="A0A3N0XTY1"/>
<dbReference type="EMBL" id="RJVU01062584">
    <property type="protein sequence ID" value="ROJ29221.1"/>
    <property type="molecule type" value="Genomic_DNA"/>
</dbReference>
<gene>
    <name evidence="2" type="ORF">DPX16_13665</name>
</gene>
<feature type="region of interest" description="Disordered" evidence="1">
    <location>
        <begin position="76"/>
        <end position="98"/>
    </location>
</feature>
<dbReference type="Proteomes" id="UP000281406">
    <property type="component" value="Unassembled WGS sequence"/>
</dbReference>
<reference evidence="2 3" key="1">
    <citation type="submission" date="2018-10" db="EMBL/GenBank/DDBJ databases">
        <title>Genome assembly for a Yunnan-Guizhou Plateau 3E fish, Anabarilius grahami (Regan), and its evolutionary and genetic applications.</title>
        <authorList>
            <person name="Jiang W."/>
        </authorList>
    </citation>
    <scope>NUCLEOTIDE SEQUENCE [LARGE SCALE GENOMIC DNA]</scope>
    <source>
        <strain evidence="2">AG-KIZ</strain>
        <tissue evidence="2">Muscle</tissue>
    </source>
</reference>
<evidence type="ECO:0000256" key="1">
    <source>
        <dbReference type="SAM" id="MobiDB-lite"/>
    </source>
</evidence>
<accession>A0A3N0XTY1</accession>
<sequence>MKRNSRKIKHNTQLISDGWTSGRTCLLCLMAHLNTAGRQRMLRQQELPLKCAPRSHGAKDSDGLKTGVLMEIAQDRHTQQYAPTSTLSRLISNPKRHE</sequence>
<proteinExistence type="predicted"/>
<feature type="compositionally biased region" description="Polar residues" evidence="1">
    <location>
        <begin position="79"/>
        <end position="91"/>
    </location>
</feature>
<evidence type="ECO:0000313" key="2">
    <source>
        <dbReference type="EMBL" id="ROJ29221.1"/>
    </source>
</evidence>
<comment type="caution">
    <text evidence="2">The sequence shown here is derived from an EMBL/GenBank/DDBJ whole genome shotgun (WGS) entry which is preliminary data.</text>
</comment>